<evidence type="ECO:0000256" key="7">
    <source>
        <dbReference type="SAM" id="Phobius"/>
    </source>
</evidence>
<keyword evidence="6 7" id="KW-0472">Membrane</keyword>
<feature type="transmembrane region" description="Helical" evidence="7">
    <location>
        <begin position="144"/>
        <end position="167"/>
    </location>
</feature>
<feature type="transmembrane region" description="Helical" evidence="7">
    <location>
        <begin position="213"/>
        <end position="237"/>
    </location>
</feature>
<evidence type="ECO:0000313" key="9">
    <source>
        <dbReference type="EMBL" id="MCH6264381.1"/>
    </source>
</evidence>
<keyword evidence="10" id="KW-1185">Reference proteome</keyword>
<dbReference type="InterPro" id="IPR036259">
    <property type="entry name" value="MFS_trans_sf"/>
</dbReference>
<evidence type="ECO:0000256" key="4">
    <source>
        <dbReference type="ARBA" id="ARBA00022692"/>
    </source>
</evidence>
<sequence>MRKMALSFIKKEKQYRRLFLAGVVNGIGDRFSSVAVLALAIQLTGSGFAVGMTLAIRLLPFVIFAPIGGRLADRFSRKTILVATDLIRIVFALSFLLVHGKEDLWIVYVSTFMLAVGEAVYAPARKSAIPLLVNKEHLLKINSLEQVLVGIVLIVGAFSGGIVSYLFGAGLTFLINAASFLGAAIILSSITFPEKNSLQDEKLQQREKLIPTLKKVIILSVPVQILLFCEVVIASMNGIDNVLITVYAIQEYHLGDVGVGLFYGALGIGLTLSFSVANRLRKNILGIGLASLMLEGAFLVVLSQTHYIAAAFLVFCGAAFMSGIGNACFDTVLMKEIPEEHQGTMFGLLASIGNPLLGVSMLLSGAALEYLTPRTLGLIGGSAYMLIAIFLMVFLSVKRVRERETMTSPPFLKK</sequence>
<accession>A0A9J6MLY9</accession>
<keyword evidence="5 7" id="KW-1133">Transmembrane helix</keyword>
<organism evidence="9 10">
    <name type="scientific">Neobacillus citreus</name>
    <dbReference type="NCBI Taxonomy" id="2833578"/>
    <lineage>
        <taxon>Bacteria</taxon>
        <taxon>Bacillati</taxon>
        <taxon>Bacillota</taxon>
        <taxon>Bacilli</taxon>
        <taxon>Bacillales</taxon>
        <taxon>Bacillaceae</taxon>
        <taxon>Neobacillus</taxon>
    </lineage>
</organism>
<feature type="transmembrane region" description="Helical" evidence="7">
    <location>
        <begin position="173"/>
        <end position="192"/>
    </location>
</feature>
<dbReference type="PANTHER" id="PTHR43266">
    <property type="entry name" value="MACROLIDE-EFFLUX PROTEIN"/>
    <property type="match status" value="1"/>
</dbReference>
<dbReference type="PANTHER" id="PTHR43266:SF2">
    <property type="entry name" value="MAJOR FACILITATOR SUPERFAMILY (MFS) PROFILE DOMAIN-CONTAINING PROTEIN"/>
    <property type="match status" value="1"/>
</dbReference>
<dbReference type="GO" id="GO:0022857">
    <property type="term" value="F:transmembrane transporter activity"/>
    <property type="evidence" value="ECO:0007669"/>
    <property type="project" value="InterPro"/>
</dbReference>
<dbReference type="EMBL" id="JAGYPE020000002">
    <property type="protein sequence ID" value="MCH6264381.1"/>
    <property type="molecule type" value="Genomic_DNA"/>
</dbReference>
<protein>
    <submittedName>
        <fullName evidence="9">MFS transporter</fullName>
    </submittedName>
</protein>
<feature type="transmembrane region" description="Helical" evidence="7">
    <location>
        <begin position="104"/>
        <end position="124"/>
    </location>
</feature>
<evidence type="ECO:0000256" key="2">
    <source>
        <dbReference type="ARBA" id="ARBA00022448"/>
    </source>
</evidence>
<dbReference type="GO" id="GO:0005886">
    <property type="term" value="C:plasma membrane"/>
    <property type="evidence" value="ECO:0007669"/>
    <property type="project" value="UniProtKB-SubCell"/>
</dbReference>
<feature type="transmembrane region" description="Helical" evidence="7">
    <location>
        <begin position="257"/>
        <end position="277"/>
    </location>
</feature>
<feature type="transmembrane region" description="Helical" evidence="7">
    <location>
        <begin position="79"/>
        <end position="98"/>
    </location>
</feature>
<feature type="transmembrane region" description="Helical" evidence="7">
    <location>
        <begin position="376"/>
        <end position="397"/>
    </location>
</feature>
<keyword evidence="3" id="KW-1003">Cell membrane</keyword>
<dbReference type="RefSeq" id="WP_241113675.1">
    <property type="nucleotide sequence ID" value="NZ_JAGYPE020000002.1"/>
</dbReference>
<evidence type="ECO:0000313" key="10">
    <source>
        <dbReference type="Proteomes" id="UP000677265"/>
    </source>
</evidence>
<evidence type="ECO:0000256" key="1">
    <source>
        <dbReference type="ARBA" id="ARBA00004651"/>
    </source>
</evidence>
<keyword evidence="2" id="KW-0813">Transport</keyword>
<reference evidence="9 10" key="1">
    <citation type="submission" date="2022-03" db="EMBL/GenBank/DDBJ databases">
        <title>Novel Bacillus species.</title>
        <authorList>
            <person name="Liu G."/>
        </authorList>
    </citation>
    <scope>NUCLEOTIDE SEQUENCE [LARGE SCALE GENOMIC DNA]</scope>
    <source>
        <strain evidence="9 10">FJAT-50051</strain>
    </source>
</reference>
<feature type="domain" description="Major facilitator superfamily (MFS) profile" evidence="8">
    <location>
        <begin position="14"/>
        <end position="406"/>
    </location>
</feature>
<evidence type="ECO:0000256" key="3">
    <source>
        <dbReference type="ARBA" id="ARBA00022475"/>
    </source>
</evidence>
<feature type="transmembrane region" description="Helical" evidence="7">
    <location>
        <begin position="47"/>
        <end position="67"/>
    </location>
</feature>
<dbReference type="Pfam" id="PF07690">
    <property type="entry name" value="MFS_1"/>
    <property type="match status" value="1"/>
</dbReference>
<dbReference type="CDD" id="cd06173">
    <property type="entry name" value="MFS_MefA_like"/>
    <property type="match status" value="1"/>
</dbReference>
<dbReference type="InterPro" id="IPR020846">
    <property type="entry name" value="MFS_dom"/>
</dbReference>
<comment type="caution">
    <text evidence="9">The sequence shown here is derived from an EMBL/GenBank/DDBJ whole genome shotgun (WGS) entry which is preliminary data.</text>
</comment>
<feature type="transmembrane region" description="Helical" evidence="7">
    <location>
        <begin position="308"/>
        <end position="333"/>
    </location>
</feature>
<feature type="transmembrane region" description="Helical" evidence="7">
    <location>
        <begin position="284"/>
        <end position="302"/>
    </location>
</feature>
<dbReference type="Proteomes" id="UP000677265">
    <property type="component" value="Unassembled WGS sequence"/>
</dbReference>
<proteinExistence type="predicted"/>
<dbReference type="InterPro" id="IPR011701">
    <property type="entry name" value="MFS"/>
</dbReference>
<dbReference type="Gene3D" id="1.20.1250.20">
    <property type="entry name" value="MFS general substrate transporter like domains"/>
    <property type="match status" value="1"/>
</dbReference>
<dbReference type="AlphaFoldDB" id="A0A9J6MLY9"/>
<feature type="transmembrane region" description="Helical" evidence="7">
    <location>
        <begin position="345"/>
        <end position="364"/>
    </location>
</feature>
<evidence type="ECO:0000256" key="5">
    <source>
        <dbReference type="ARBA" id="ARBA00022989"/>
    </source>
</evidence>
<keyword evidence="4 7" id="KW-0812">Transmembrane</keyword>
<dbReference type="PROSITE" id="PS50850">
    <property type="entry name" value="MFS"/>
    <property type="match status" value="1"/>
</dbReference>
<dbReference type="SUPFAM" id="SSF103473">
    <property type="entry name" value="MFS general substrate transporter"/>
    <property type="match status" value="1"/>
</dbReference>
<evidence type="ECO:0000256" key="6">
    <source>
        <dbReference type="ARBA" id="ARBA00023136"/>
    </source>
</evidence>
<comment type="subcellular location">
    <subcellularLocation>
        <location evidence="1">Cell membrane</location>
        <topology evidence="1">Multi-pass membrane protein</topology>
    </subcellularLocation>
</comment>
<evidence type="ECO:0000259" key="8">
    <source>
        <dbReference type="PROSITE" id="PS50850"/>
    </source>
</evidence>
<feature type="transmembrane region" description="Helical" evidence="7">
    <location>
        <begin position="20"/>
        <end position="41"/>
    </location>
</feature>
<gene>
    <name evidence="9" type="ORF">KHB02_002400</name>
</gene>
<name>A0A9J6MLY9_9BACI</name>